<gene>
    <name evidence="3" type="ORF">ILEXP_LOCUS40095</name>
</gene>
<dbReference type="Proteomes" id="UP001642360">
    <property type="component" value="Unassembled WGS sequence"/>
</dbReference>
<reference evidence="3 4" key="1">
    <citation type="submission" date="2024-02" db="EMBL/GenBank/DDBJ databases">
        <authorList>
            <person name="Vignale AGUSTIN F."/>
            <person name="Sosa J E."/>
            <person name="Modenutti C."/>
        </authorList>
    </citation>
    <scope>NUCLEOTIDE SEQUENCE [LARGE SCALE GENOMIC DNA]</scope>
</reference>
<evidence type="ECO:0000313" key="4">
    <source>
        <dbReference type="Proteomes" id="UP001642360"/>
    </source>
</evidence>
<feature type="region of interest" description="Disordered" evidence="2">
    <location>
        <begin position="117"/>
        <end position="138"/>
    </location>
</feature>
<dbReference type="EMBL" id="CAUOFW020005527">
    <property type="protein sequence ID" value="CAK9170598.1"/>
    <property type="molecule type" value="Genomic_DNA"/>
</dbReference>
<accession>A0ABC8TN22</accession>
<sequence length="294" mass="33850">MADGTINESDFSEQHKIENDEETEKPNAAIEHFDSNQEAVKTKLNELLREIDDDLEVEETGQKMYEVMNDSEMEDDVQKHLNQCWLDHHLYLLQLSSDGSDLDLGNSENDEDLMIKKQSDQENQGTTANAEFTDQDRNDKAEDEITAKISEVSSLVQDKSEKNKEENEKLTAAIQQFDSDQESFKKKLNELSTEFDDNLKHVDLEVEETEQKMTGMFNESKMADDVEKHLDKLRLKFDLQFQSSSDDGSDLNIENSENVEDYVGNLKIKKQSDQENQETIANAEFTDQDRSEKV</sequence>
<keyword evidence="1" id="KW-0175">Coiled coil</keyword>
<feature type="region of interest" description="Disordered" evidence="2">
    <location>
        <begin position="264"/>
        <end position="294"/>
    </location>
</feature>
<feature type="coiled-coil region" evidence="1">
    <location>
        <begin position="156"/>
        <end position="194"/>
    </location>
</feature>
<comment type="caution">
    <text evidence="3">The sequence shown here is derived from an EMBL/GenBank/DDBJ whole genome shotgun (WGS) entry which is preliminary data.</text>
</comment>
<protein>
    <submittedName>
        <fullName evidence="3">Uncharacterized protein</fullName>
    </submittedName>
</protein>
<proteinExistence type="predicted"/>
<feature type="compositionally biased region" description="Polar residues" evidence="2">
    <location>
        <begin position="121"/>
        <end position="132"/>
    </location>
</feature>
<dbReference type="AlphaFoldDB" id="A0ABC8TN22"/>
<evidence type="ECO:0000256" key="1">
    <source>
        <dbReference type="SAM" id="Coils"/>
    </source>
</evidence>
<keyword evidence="4" id="KW-1185">Reference proteome</keyword>
<organism evidence="3 4">
    <name type="scientific">Ilex paraguariensis</name>
    <name type="common">yerba mate</name>
    <dbReference type="NCBI Taxonomy" id="185542"/>
    <lineage>
        <taxon>Eukaryota</taxon>
        <taxon>Viridiplantae</taxon>
        <taxon>Streptophyta</taxon>
        <taxon>Embryophyta</taxon>
        <taxon>Tracheophyta</taxon>
        <taxon>Spermatophyta</taxon>
        <taxon>Magnoliopsida</taxon>
        <taxon>eudicotyledons</taxon>
        <taxon>Gunneridae</taxon>
        <taxon>Pentapetalae</taxon>
        <taxon>asterids</taxon>
        <taxon>campanulids</taxon>
        <taxon>Aquifoliales</taxon>
        <taxon>Aquifoliaceae</taxon>
        <taxon>Ilex</taxon>
    </lineage>
</organism>
<feature type="region of interest" description="Disordered" evidence="2">
    <location>
        <begin position="1"/>
        <end position="35"/>
    </location>
</feature>
<evidence type="ECO:0000256" key="2">
    <source>
        <dbReference type="SAM" id="MobiDB-lite"/>
    </source>
</evidence>
<evidence type="ECO:0000313" key="3">
    <source>
        <dbReference type="EMBL" id="CAK9170598.1"/>
    </source>
</evidence>
<name>A0ABC8TN22_9AQUA</name>